<keyword evidence="4" id="KW-1185">Reference proteome</keyword>
<evidence type="ECO:0000256" key="2">
    <source>
        <dbReference type="RuleBase" id="RU003707"/>
    </source>
</evidence>
<dbReference type="PANTHER" id="PTHR43149">
    <property type="entry name" value="ENOYL-COA HYDRATASE"/>
    <property type="match status" value="1"/>
</dbReference>
<dbReference type="PANTHER" id="PTHR43149:SF1">
    <property type="entry name" value="DELTA(3,5)-DELTA(2,4)-DIENOYL-COA ISOMERASE, MITOCHONDRIAL"/>
    <property type="match status" value="1"/>
</dbReference>
<dbReference type="Pfam" id="PF00378">
    <property type="entry name" value="ECH_1"/>
    <property type="match status" value="1"/>
</dbReference>
<dbReference type="InterPro" id="IPR001753">
    <property type="entry name" value="Enoyl-CoA_hydra/iso"/>
</dbReference>
<proteinExistence type="inferred from homology"/>
<dbReference type="AlphaFoldDB" id="A0A542XBU8"/>
<comment type="similarity">
    <text evidence="1 2">Belongs to the enoyl-CoA hydratase/isomerase family.</text>
</comment>
<organism evidence="3 4">
    <name type="scientific">Barrientosiimonas humi</name>
    <dbReference type="NCBI Taxonomy" id="999931"/>
    <lineage>
        <taxon>Bacteria</taxon>
        <taxon>Bacillati</taxon>
        <taxon>Actinomycetota</taxon>
        <taxon>Actinomycetes</taxon>
        <taxon>Micrococcales</taxon>
        <taxon>Dermacoccaceae</taxon>
        <taxon>Barrientosiimonas</taxon>
    </lineage>
</organism>
<protein>
    <submittedName>
        <fullName evidence="3">Enoyl-CoA hydratase/carnithine racemase</fullName>
    </submittedName>
</protein>
<name>A0A542XBU8_9MICO</name>
<comment type="caution">
    <text evidence="3">The sequence shown here is derived from an EMBL/GenBank/DDBJ whole genome shotgun (WGS) entry which is preliminary data.</text>
</comment>
<dbReference type="SUPFAM" id="SSF52096">
    <property type="entry name" value="ClpP/crotonase"/>
    <property type="match status" value="1"/>
</dbReference>
<evidence type="ECO:0000256" key="1">
    <source>
        <dbReference type="ARBA" id="ARBA00005254"/>
    </source>
</evidence>
<dbReference type="Proteomes" id="UP000318336">
    <property type="component" value="Unassembled WGS sequence"/>
</dbReference>
<evidence type="ECO:0000313" key="4">
    <source>
        <dbReference type="Proteomes" id="UP000318336"/>
    </source>
</evidence>
<reference evidence="3 4" key="1">
    <citation type="submission" date="2019-06" db="EMBL/GenBank/DDBJ databases">
        <title>Sequencing the genomes of 1000 actinobacteria strains.</title>
        <authorList>
            <person name="Klenk H.-P."/>
        </authorList>
    </citation>
    <scope>NUCLEOTIDE SEQUENCE [LARGE SCALE GENOMIC DNA]</scope>
    <source>
        <strain evidence="3 4">DSM 24617</strain>
    </source>
</reference>
<dbReference type="InterPro" id="IPR018376">
    <property type="entry name" value="Enoyl-CoA_hyd/isom_CS"/>
</dbReference>
<dbReference type="InterPro" id="IPR029045">
    <property type="entry name" value="ClpP/crotonase-like_dom_sf"/>
</dbReference>
<evidence type="ECO:0000313" key="3">
    <source>
        <dbReference type="EMBL" id="TQL33254.1"/>
    </source>
</evidence>
<dbReference type="PROSITE" id="PS00166">
    <property type="entry name" value="ENOYL_COA_HYDRATASE"/>
    <property type="match status" value="1"/>
</dbReference>
<dbReference type="Gene3D" id="3.90.226.10">
    <property type="entry name" value="2-enoyl-CoA Hydratase, Chain A, domain 1"/>
    <property type="match status" value="1"/>
</dbReference>
<dbReference type="EMBL" id="VFOK01000001">
    <property type="protein sequence ID" value="TQL33254.1"/>
    <property type="molecule type" value="Genomic_DNA"/>
</dbReference>
<accession>A0A542XBU8</accession>
<dbReference type="GO" id="GO:0016853">
    <property type="term" value="F:isomerase activity"/>
    <property type="evidence" value="ECO:0007669"/>
    <property type="project" value="InterPro"/>
</dbReference>
<dbReference type="InterPro" id="IPR045002">
    <property type="entry name" value="Ech1-like"/>
</dbReference>
<sequence length="254" mass="27050">MHERIVVDRDGPLLTVTLDRPERHNAMVPSMWTALARLGADLPTDVRVVVLRGSGASFSSGLDRALLTPGGVPGERDLHLQASGGEQQLVDEIGSYQKGFSVWRECPAITVAAVHGHAIGAGFQLALACDLRIVADDVQLAMRETSLGLVPDLAGTHPLVRLVGYSRALEICLTGRAVGAREAVDCGLASLSVPLAELDEATRDLADAVLANPPAAVLELKRLLRAAESSTPEQQQYAERTTQARLLAAMADRR</sequence>
<dbReference type="CDD" id="cd06558">
    <property type="entry name" value="crotonase-like"/>
    <property type="match status" value="1"/>
</dbReference>
<gene>
    <name evidence="3" type="ORF">FB554_1396</name>
</gene>